<reference evidence="2 3" key="1">
    <citation type="journal article" date="2009" name="Stand. Genomic Sci.">
        <title>Complete genome sequence of Pirellula staleyi type strain (ATCC 27377).</title>
        <authorList>
            <person name="Clum A."/>
            <person name="Tindall B.J."/>
            <person name="Sikorski J."/>
            <person name="Ivanova N."/>
            <person name="Mavrommatis K."/>
            <person name="Lucas S."/>
            <person name="Glavina del Rio T."/>
            <person name="Nolan M."/>
            <person name="Chen F."/>
            <person name="Tice H."/>
            <person name="Pitluck S."/>
            <person name="Cheng J.F."/>
            <person name="Chertkov O."/>
            <person name="Brettin T."/>
            <person name="Han C."/>
            <person name="Detter J.C."/>
            <person name="Kuske C."/>
            <person name="Bruce D."/>
            <person name="Goodwin L."/>
            <person name="Ovchinikova G."/>
            <person name="Pati A."/>
            <person name="Mikhailova N."/>
            <person name="Chen A."/>
            <person name="Palaniappan K."/>
            <person name="Land M."/>
            <person name="Hauser L."/>
            <person name="Chang Y.J."/>
            <person name="Jeffries C.D."/>
            <person name="Chain P."/>
            <person name="Rohde M."/>
            <person name="Goker M."/>
            <person name="Bristow J."/>
            <person name="Eisen J.A."/>
            <person name="Markowitz V."/>
            <person name="Hugenholtz P."/>
            <person name="Kyrpides N.C."/>
            <person name="Klenk H.P."/>
            <person name="Lapidus A."/>
        </authorList>
    </citation>
    <scope>NUCLEOTIDE SEQUENCE [LARGE SCALE GENOMIC DNA]</scope>
    <source>
        <strain evidence="3">ATCC 27377 / DSM 6068 / ICPB 4128</strain>
    </source>
</reference>
<evidence type="ECO:0000313" key="3">
    <source>
        <dbReference type="Proteomes" id="UP000001887"/>
    </source>
</evidence>
<dbReference type="AlphaFoldDB" id="D2R986"/>
<proteinExistence type="predicted"/>
<evidence type="ECO:0000313" key="2">
    <source>
        <dbReference type="EMBL" id="ADB17636.1"/>
    </source>
</evidence>
<evidence type="ECO:0000256" key="1">
    <source>
        <dbReference type="SAM" id="MobiDB-lite"/>
    </source>
</evidence>
<dbReference type="EMBL" id="CP001848">
    <property type="protein sequence ID" value="ADB17636.1"/>
    <property type="molecule type" value="Genomic_DNA"/>
</dbReference>
<dbReference type="STRING" id="530564.Psta_2971"/>
<protein>
    <submittedName>
        <fullName evidence="2">Uncharacterized protein</fullName>
    </submittedName>
</protein>
<organism evidence="2 3">
    <name type="scientific">Pirellula staleyi (strain ATCC 27377 / DSM 6068 / ICPB 4128)</name>
    <name type="common">Pirella staleyi</name>
    <dbReference type="NCBI Taxonomy" id="530564"/>
    <lineage>
        <taxon>Bacteria</taxon>
        <taxon>Pseudomonadati</taxon>
        <taxon>Planctomycetota</taxon>
        <taxon>Planctomycetia</taxon>
        <taxon>Pirellulales</taxon>
        <taxon>Pirellulaceae</taxon>
        <taxon>Pirellula</taxon>
    </lineage>
</organism>
<feature type="region of interest" description="Disordered" evidence="1">
    <location>
        <begin position="271"/>
        <end position="292"/>
    </location>
</feature>
<dbReference type="HOGENOM" id="CLU_844280_0_0_0"/>
<accession>D2R986</accession>
<keyword evidence="3" id="KW-1185">Reference proteome</keyword>
<name>D2R986_PIRSD</name>
<sequence precursor="true">MSYQNFSRTSESWLRVTAVALICWTFASAFESPSRIAFAQEPAAEGAPAIEGGAPAAEEEFNPQKLSKQVSDLGELVKGMKASLELMQKGTSDLRKEFNEFKAGPGAAAKPAAPAAAGGLLPAVALKEGEEPKEDTSIVPKSFWTVENSQTLEIYRFEPRILEATKILSNVFAQGAAKIQNATTPEEVEGIPKEFRDMFLDELKDSGRTDKTIATWENVGNHWFKEVAPKLEGKMLTEYKETLRAAFAEAAENVKLWGIAIDESHDANRGVAGGGQAAGTGGSGGGSSGGGGASSYSGNYLPPFAAFHHSVHVRRVNRLEARIRLYGGR</sequence>
<dbReference type="Proteomes" id="UP000001887">
    <property type="component" value="Chromosome"/>
</dbReference>
<gene>
    <name evidence="2" type="ordered locus">Psta_2971</name>
</gene>
<dbReference type="KEGG" id="psl:Psta_2971"/>